<comment type="catalytic activity">
    <reaction evidence="11">
        <text>UTP + L-glutamine + ATP + H2O = CTP + L-glutamate + ADP + phosphate + 2 H(+)</text>
        <dbReference type="Rhea" id="RHEA:26426"/>
        <dbReference type="ChEBI" id="CHEBI:15377"/>
        <dbReference type="ChEBI" id="CHEBI:15378"/>
        <dbReference type="ChEBI" id="CHEBI:29985"/>
        <dbReference type="ChEBI" id="CHEBI:30616"/>
        <dbReference type="ChEBI" id="CHEBI:37563"/>
        <dbReference type="ChEBI" id="CHEBI:43474"/>
        <dbReference type="ChEBI" id="CHEBI:46398"/>
        <dbReference type="ChEBI" id="CHEBI:58359"/>
        <dbReference type="ChEBI" id="CHEBI:456216"/>
        <dbReference type="EC" id="6.3.4.2"/>
    </reaction>
</comment>
<evidence type="ECO:0000256" key="1">
    <source>
        <dbReference type="ARBA" id="ARBA00005171"/>
    </source>
</evidence>
<dbReference type="Proteomes" id="UP000177167">
    <property type="component" value="Unassembled WGS sequence"/>
</dbReference>
<dbReference type="SUPFAM" id="SSF52317">
    <property type="entry name" value="Class I glutamine amidotransferase-like"/>
    <property type="match status" value="1"/>
</dbReference>
<evidence type="ECO:0000259" key="16">
    <source>
        <dbReference type="Pfam" id="PF00117"/>
    </source>
</evidence>
<evidence type="ECO:0000256" key="6">
    <source>
        <dbReference type="ARBA" id="ARBA00022741"/>
    </source>
</evidence>
<keyword evidence="4" id="KW-0436">Ligase</keyword>
<keyword evidence="9" id="KW-0315">Glutamine amidotransferase</keyword>
<evidence type="ECO:0000256" key="2">
    <source>
        <dbReference type="ARBA" id="ARBA00007533"/>
    </source>
</evidence>
<dbReference type="PROSITE" id="PS51273">
    <property type="entry name" value="GATASE_TYPE_1"/>
    <property type="match status" value="1"/>
</dbReference>
<evidence type="ECO:0000256" key="4">
    <source>
        <dbReference type="ARBA" id="ARBA00022598"/>
    </source>
</evidence>
<keyword evidence="10" id="KW-0665">Pyrimidine biosynthesis</keyword>
<evidence type="ECO:0000313" key="19">
    <source>
        <dbReference type="Proteomes" id="UP000177167"/>
    </source>
</evidence>
<dbReference type="Pfam" id="PF00117">
    <property type="entry name" value="GATase"/>
    <property type="match status" value="1"/>
</dbReference>
<name>A0A1F8F666_9BACT</name>
<dbReference type="PANTHER" id="PTHR11550:SF0">
    <property type="entry name" value="CTP SYNTHASE-RELATED"/>
    <property type="match status" value="1"/>
</dbReference>
<reference evidence="18 19" key="1">
    <citation type="journal article" date="2016" name="Nat. Commun.">
        <title>Thousands of microbial genomes shed light on interconnected biogeochemical processes in an aquifer system.</title>
        <authorList>
            <person name="Anantharaman K."/>
            <person name="Brown C.T."/>
            <person name="Hug L.A."/>
            <person name="Sharon I."/>
            <person name="Castelle C.J."/>
            <person name="Probst A.J."/>
            <person name="Thomas B.C."/>
            <person name="Singh A."/>
            <person name="Wilkins M.J."/>
            <person name="Karaoz U."/>
            <person name="Brodie E.L."/>
            <person name="Williams K.H."/>
            <person name="Hubbard S.S."/>
            <person name="Banfield J.F."/>
        </authorList>
    </citation>
    <scope>NUCLEOTIDE SEQUENCE [LARGE SCALE GENOMIC DNA]</scope>
</reference>
<dbReference type="EMBL" id="MGJP01000058">
    <property type="protein sequence ID" value="OGN08641.1"/>
    <property type="molecule type" value="Genomic_DNA"/>
</dbReference>
<feature type="domain" description="Glutamine amidotransferase" evidence="16">
    <location>
        <begin position="308"/>
        <end position="544"/>
    </location>
</feature>
<dbReference type="InterPro" id="IPR029062">
    <property type="entry name" value="Class_I_gatase-like"/>
</dbReference>
<evidence type="ECO:0000256" key="14">
    <source>
        <dbReference type="ARBA" id="ARBA00079941"/>
    </source>
</evidence>
<dbReference type="InterPro" id="IPR027417">
    <property type="entry name" value="P-loop_NTPase"/>
</dbReference>
<evidence type="ECO:0000256" key="3">
    <source>
        <dbReference type="ARBA" id="ARBA00012291"/>
    </source>
</evidence>
<evidence type="ECO:0000256" key="12">
    <source>
        <dbReference type="ARBA" id="ARBA00070745"/>
    </source>
</evidence>
<dbReference type="InterPro" id="IPR004468">
    <property type="entry name" value="CTP_synthase"/>
</dbReference>
<dbReference type="NCBIfam" id="NF003792">
    <property type="entry name" value="PRK05380.1"/>
    <property type="match status" value="1"/>
</dbReference>
<dbReference type="GO" id="GO:0003883">
    <property type="term" value="F:CTP synthase activity"/>
    <property type="evidence" value="ECO:0007669"/>
    <property type="project" value="UniProtKB-EC"/>
</dbReference>
<evidence type="ECO:0000256" key="10">
    <source>
        <dbReference type="ARBA" id="ARBA00022975"/>
    </source>
</evidence>
<comment type="pathway">
    <text evidence="1">Pyrimidine metabolism; CTP biosynthesis via de novo pathway; CTP from UDP: step 2/2.</text>
</comment>
<comment type="caution">
    <text evidence="18">The sequence shown here is derived from an EMBL/GenBank/DDBJ whole genome shotgun (WGS) entry which is preliminary data.</text>
</comment>
<dbReference type="GO" id="GO:0097268">
    <property type="term" value="C:cytoophidium"/>
    <property type="evidence" value="ECO:0007669"/>
    <property type="project" value="UniProtKB-ARBA"/>
</dbReference>
<evidence type="ECO:0000256" key="15">
    <source>
        <dbReference type="ARBA" id="ARBA00083191"/>
    </source>
</evidence>
<dbReference type="GO" id="GO:0044210">
    <property type="term" value="P:'de novo' CTP biosynthetic process"/>
    <property type="evidence" value="ECO:0007669"/>
    <property type="project" value="UniProtKB-UniPathway"/>
</dbReference>
<keyword evidence="5" id="KW-0479">Metal-binding</keyword>
<dbReference type="Gene3D" id="3.40.50.300">
    <property type="entry name" value="P-loop containing nucleotide triphosphate hydrolases"/>
    <property type="match status" value="1"/>
</dbReference>
<keyword evidence="7" id="KW-0067">ATP-binding</keyword>
<dbReference type="GO" id="GO:0019856">
    <property type="term" value="P:pyrimidine nucleobase biosynthetic process"/>
    <property type="evidence" value="ECO:0007669"/>
    <property type="project" value="TreeGrafter"/>
</dbReference>
<dbReference type="Pfam" id="PF06418">
    <property type="entry name" value="CTP_synth_N"/>
    <property type="match status" value="1"/>
</dbReference>
<dbReference type="PANTHER" id="PTHR11550">
    <property type="entry name" value="CTP SYNTHASE"/>
    <property type="match status" value="1"/>
</dbReference>
<keyword evidence="6" id="KW-0547">Nucleotide-binding</keyword>
<dbReference type="Gene3D" id="3.40.50.880">
    <property type="match status" value="1"/>
</dbReference>
<organism evidence="18 19">
    <name type="scientific">Candidatus Yanofskybacteria bacterium RIFCSPHIGHO2_02_FULL_41_11</name>
    <dbReference type="NCBI Taxonomy" id="1802675"/>
    <lineage>
        <taxon>Bacteria</taxon>
        <taxon>Candidatus Yanofskyibacteriota</taxon>
    </lineage>
</organism>
<protein>
    <recommendedName>
        <fullName evidence="12">CTP synthase</fullName>
        <ecNumber evidence="3">6.3.4.2</ecNumber>
    </recommendedName>
    <alternativeName>
        <fullName evidence="14">Cytidine 5'-triphosphate synthase</fullName>
    </alternativeName>
    <alternativeName>
        <fullName evidence="15">Cytidine triphosphate synthetase</fullName>
    </alternativeName>
    <alternativeName>
        <fullName evidence="13">UTP--ammonia ligase</fullName>
    </alternativeName>
</protein>
<dbReference type="FunFam" id="3.40.50.300:FF:000009">
    <property type="entry name" value="CTP synthase"/>
    <property type="match status" value="1"/>
</dbReference>
<dbReference type="GO" id="GO:0042802">
    <property type="term" value="F:identical protein binding"/>
    <property type="evidence" value="ECO:0007669"/>
    <property type="project" value="TreeGrafter"/>
</dbReference>
<dbReference type="CDD" id="cd01746">
    <property type="entry name" value="GATase1_CTP_Synthase"/>
    <property type="match status" value="1"/>
</dbReference>
<dbReference type="SUPFAM" id="SSF52540">
    <property type="entry name" value="P-loop containing nucleoside triphosphate hydrolases"/>
    <property type="match status" value="1"/>
</dbReference>
<evidence type="ECO:0000256" key="13">
    <source>
        <dbReference type="ARBA" id="ARBA00075170"/>
    </source>
</evidence>
<dbReference type="GO" id="GO:0046872">
    <property type="term" value="F:metal ion binding"/>
    <property type="evidence" value="ECO:0007669"/>
    <property type="project" value="UniProtKB-KW"/>
</dbReference>
<dbReference type="AlphaFoldDB" id="A0A1F8F666"/>
<dbReference type="NCBIfam" id="TIGR00337">
    <property type="entry name" value="PyrG"/>
    <property type="match status" value="1"/>
</dbReference>
<evidence type="ECO:0000256" key="9">
    <source>
        <dbReference type="ARBA" id="ARBA00022962"/>
    </source>
</evidence>
<accession>A0A1F8F666</accession>
<keyword evidence="8" id="KW-0460">Magnesium</keyword>
<evidence type="ECO:0000256" key="5">
    <source>
        <dbReference type="ARBA" id="ARBA00022723"/>
    </source>
</evidence>
<dbReference type="InterPro" id="IPR017456">
    <property type="entry name" value="CTP_synthase_N"/>
</dbReference>
<proteinExistence type="inferred from homology"/>
<evidence type="ECO:0000313" key="18">
    <source>
        <dbReference type="EMBL" id="OGN08641.1"/>
    </source>
</evidence>
<dbReference type="InterPro" id="IPR033828">
    <property type="entry name" value="GATase1_CTP_Synthase"/>
</dbReference>
<dbReference type="EC" id="6.3.4.2" evidence="3"/>
<dbReference type="InterPro" id="IPR017926">
    <property type="entry name" value="GATASE"/>
</dbReference>
<comment type="similarity">
    <text evidence="2">Belongs to the CTP synthase family.</text>
</comment>
<sequence>MKGVKFIFVAGGVMSGVGKGVAVASIAKILQARGLETTAVKIDPYVNVDAGTMNPTEHGEVFVLDDGTECDQDMGNYERFLGRNLSGKNYMTTGSIYLDVINRERNLGYGGKCVEVVPQIPLFVIEKIKKAAKENHAKVVVVEVGGTVGEYQNILFLEAVRMLKIKQPDDVALVLVSMLPVLEAGGTELKTKPTQYAVRTLNAAGLQPDIILARGSVPVDDSRKEKLALNCNLRKEDIISAPNVKNIYEIPLNFEKDRLSDLLLKKLRVKARKKDFREWKKFIHKSKNPIKKVKIGIVGKYFNSGDFVLTDSYLSVLEAVKHAAWSLRVNPEITWLNAESYENDSSALEELKNFDGIIVPGGFGKRGVEGKIAAIKYVRENNIPFLGLCYGLQLAVVEFARNVCGLEDAHTTEVNPNTSKPVICTMPDQLANIKEKIMGGSMRLGAYSCKLHPKSTSYKLYSSNHKLTPNFLISERHRHRYEVNNNYRLRFEKNGMLIAGVDSQRKLIEIIEIPNHKFFVATQFHPEFKSRPLSPHPLFVGLLKASV</sequence>
<dbReference type="UniPathway" id="UPA00159">
    <property type="reaction ID" value="UER00277"/>
</dbReference>
<dbReference type="FunFam" id="3.40.50.880:FF:000002">
    <property type="entry name" value="CTP synthase"/>
    <property type="match status" value="1"/>
</dbReference>
<evidence type="ECO:0000256" key="7">
    <source>
        <dbReference type="ARBA" id="ARBA00022840"/>
    </source>
</evidence>
<evidence type="ECO:0000256" key="8">
    <source>
        <dbReference type="ARBA" id="ARBA00022842"/>
    </source>
</evidence>
<evidence type="ECO:0000256" key="11">
    <source>
        <dbReference type="ARBA" id="ARBA00047781"/>
    </source>
</evidence>
<gene>
    <name evidence="18" type="ORF">A3J46_02995</name>
</gene>
<dbReference type="GO" id="GO:0005524">
    <property type="term" value="F:ATP binding"/>
    <property type="evidence" value="ECO:0007669"/>
    <property type="project" value="UniProtKB-KW"/>
</dbReference>
<feature type="domain" description="CTP synthase N-terminal" evidence="17">
    <location>
        <begin position="5"/>
        <end position="268"/>
    </location>
</feature>
<evidence type="ECO:0000259" key="17">
    <source>
        <dbReference type="Pfam" id="PF06418"/>
    </source>
</evidence>